<dbReference type="Proteomes" id="UP001320706">
    <property type="component" value="Unassembled WGS sequence"/>
</dbReference>
<keyword evidence="2" id="KW-1185">Reference proteome</keyword>
<gene>
    <name evidence="1" type="ORF">M8818_005472</name>
</gene>
<dbReference type="EMBL" id="JAMKPW020000033">
    <property type="protein sequence ID" value="KAK8201947.1"/>
    <property type="molecule type" value="Genomic_DNA"/>
</dbReference>
<proteinExistence type="predicted"/>
<name>A0ACC3S9U5_9PEZI</name>
<evidence type="ECO:0000313" key="2">
    <source>
        <dbReference type="Proteomes" id="UP001320706"/>
    </source>
</evidence>
<accession>A0ACC3S9U5</accession>
<organism evidence="1 2">
    <name type="scientific">Zalaria obscura</name>
    <dbReference type="NCBI Taxonomy" id="2024903"/>
    <lineage>
        <taxon>Eukaryota</taxon>
        <taxon>Fungi</taxon>
        <taxon>Dikarya</taxon>
        <taxon>Ascomycota</taxon>
        <taxon>Pezizomycotina</taxon>
        <taxon>Dothideomycetes</taxon>
        <taxon>Dothideomycetidae</taxon>
        <taxon>Dothideales</taxon>
        <taxon>Zalariaceae</taxon>
        <taxon>Zalaria</taxon>
    </lineage>
</organism>
<comment type="caution">
    <text evidence="1">The sequence shown here is derived from an EMBL/GenBank/DDBJ whole genome shotgun (WGS) entry which is preliminary data.</text>
</comment>
<sequence length="470" mass="51613">MVRMREILDAPKWMKAGRNILSAVSLKVDDRSWHEEPARGVLVAFRHVDSPPERIESPVPGHDERESIVFCCFSLEMPALPCQPRCCSIKKASARRIEDVARQTAGNIACHCLNDMNVSRKNNDSTCDDGRPELSDTTSRWMSSSPHACLGEAPSRDAENELTNPETELEDRICGTAQILIAQFASYRIPTQQYHRQANTPQPNRSPGLPQLGPDRMFPFLHLPEPHDASLRARQSATPVRYGPLDNAFSPRPSPSPQSPTAASPTSTPNPQPQPQTFVRPFDPSLTSNRSLRQLTLFLTGSAFAILSLLITRRSIRRKLTPPVTLPTYTPSHPPPPVNGSFEAAEALGLATLNVSAFTMMGVGGLLWAGDLSTPEEVRGFLRQRLFEGEGKLGERLGTEESEKEIEEWMAGVLSNKDQGELMKALASPEGVLQGFIKQQAEKKQAEDGAGEVDSGLEDLKALVKDEGKA</sequence>
<protein>
    <submittedName>
        <fullName evidence="1">Uncharacterized protein</fullName>
    </submittedName>
</protein>
<reference evidence="1" key="1">
    <citation type="submission" date="2024-02" db="EMBL/GenBank/DDBJ databases">
        <title>Metagenome Assembled Genome of Zalaria obscura JY119.</title>
        <authorList>
            <person name="Vighnesh L."/>
            <person name="Jagadeeshwari U."/>
            <person name="Venkata Ramana C."/>
            <person name="Sasikala C."/>
        </authorList>
    </citation>
    <scope>NUCLEOTIDE SEQUENCE</scope>
    <source>
        <strain evidence="1">JY119</strain>
    </source>
</reference>
<evidence type="ECO:0000313" key="1">
    <source>
        <dbReference type="EMBL" id="KAK8201947.1"/>
    </source>
</evidence>